<dbReference type="RefSeq" id="XP_056559015.1">
    <property type="nucleotide sequence ID" value="XM_056696803.1"/>
</dbReference>
<dbReference type="InterPro" id="IPR002403">
    <property type="entry name" value="Cyt_P450_E_grp-IV"/>
</dbReference>
<keyword evidence="7 8" id="KW-0349">Heme</keyword>
<comment type="caution">
    <text evidence="9">The sequence shown here is derived from an EMBL/GenBank/DDBJ whole genome shotgun (WGS) entry which is preliminary data.</text>
</comment>
<dbReference type="GO" id="GO:0004497">
    <property type="term" value="F:monooxygenase activity"/>
    <property type="evidence" value="ECO:0007669"/>
    <property type="project" value="UniProtKB-KW"/>
</dbReference>
<dbReference type="EMBL" id="JAPZBS010000002">
    <property type="protein sequence ID" value="KAJ5381444.1"/>
    <property type="molecule type" value="Genomic_DNA"/>
</dbReference>
<dbReference type="PANTHER" id="PTHR46206">
    <property type="entry name" value="CYTOCHROME P450"/>
    <property type="match status" value="1"/>
</dbReference>
<dbReference type="GO" id="GO:0043386">
    <property type="term" value="P:mycotoxin biosynthetic process"/>
    <property type="evidence" value="ECO:0007669"/>
    <property type="project" value="UniProtKB-ARBA"/>
</dbReference>
<keyword evidence="6 8" id="KW-0503">Monooxygenase</keyword>
<dbReference type="AlphaFoldDB" id="A0A9W9VHY7"/>
<evidence type="ECO:0000256" key="8">
    <source>
        <dbReference type="RuleBase" id="RU000461"/>
    </source>
</evidence>
<reference evidence="9" key="1">
    <citation type="submission" date="2022-11" db="EMBL/GenBank/DDBJ databases">
        <authorList>
            <person name="Petersen C."/>
        </authorList>
    </citation>
    <scope>NUCLEOTIDE SEQUENCE</scope>
    <source>
        <strain evidence="9">IBT 29864</strain>
    </source>
</reference>
<dbReference type="Pfam" id="PF00067">
    <property type="entry name" value="p450"/>
    <property type="match status" value="1"/>
</dbReference>
<gene>
    <name evidence="9" type="ORF">N7496_003872</name>
</gene>
<keyword evidence="3 7" id="KW-0479">Metal-binding</keyword>
<dbReference type="GO" id="GO:0005506">
    <property type="term" value="F:iron ion binding"/>
    <property type="evidence" value="ECO:0007669"/>
    <property type="project" value="InterPro"/>
</dbReference>
<dbReference type="InterPro" id="IPR017972">
    <property type="entry name" value="Cyt_P450_CS"/>
</dbReference>
<evidence type="ECO:0000256" key="6">
    <source>
        <dbReference type="ARBA" id="ARBA00023033"/>
    </source>
</evidence>
<protein>
    <recommendedName>
        <fullName evidence="11">Cytochrome P450</fullName>
    </recommendedName>
</protein>
<feature type="binding site" description="axial binding residue" evidence="7">
    <location>
        <position position="389"/>
    </location>
    <ligand>
        <name>heme</name>
        <dbReference type="ChEBI" id="CHEBI:30413"/>
    </ligand>
    <ligandPart>
        <name>Fe</name>
        <dbReference type="ChEBI" id="CHEBI:18248"/>
    </ligandPart>
</feature>
<dbReference type="GeneID" id="81435980"/>
<evidence type="ECO:0000256" key="7">
    <source>
        <dbReference type="PIRSR" id="PIRSR602403-1"/>
    </source>
</evidence>
<keyword evidence="10" id="KW-1185">Reference proteome</keyword>
<comment type="similarity">
    <text evidence="2 8">Belongs to the cytochrome P450 family.</text>
</comment>
<evidence type="ECO:0000256" key="3">
    <source>
        <dbReference type="ARBA" id="ARBA00022723"/>
    </source>
</evidence>
<comment type="cofactor">
    <cofactor evidence="1 7">
        <name>heme</name>
        <dbReference type="ChEBI" id="CHEBI:30413"/>
    </cofactor>
</comment>
<keyword evidence="5 7" id="KW-0408">Iron</keyword>
<dbReference type="Gene3D" id="1.10.630.10">
    <property type="entry name" value="Cytochrome P450"/>
    <property type="match status" value="1"/>
</dbReference>
<evidence type="ECO:0000256" key="1">
    <source>
        <dbReference type="ARBA" id="ARBA00001971"/>
    </source>
</evidence>
<proteinExistence type="inferred from homology"/>
<evidence type="ECO:0000256" key="5">
    <source>
        <dbReference type="ARBA" id="ARBA00023004"/>
    </source>
</evidence>
<dbReference type="PROSITE" id="PS00086">
    <property type="entry name" value="CYTOCHROME_P450"/>
    <property type="match status" value="1"/>
</dbReference>
<evidence type="ECO:0008006" key="11">
    <source>
        <dbReference type="Google" id="ProtNLM"/>
    </source>
</evidence>
<evidence type="ECO:0000256" key="4">
    <source>
        <dbReference type="ARBA" id="ARBA00023002"/>
    </source>
</evidence>
<dbReference type="CDD" id="cd11041">
    <property type="entry name" value="CYP503A1-like"/>
    <property type="match status" value="1"/>
</dbReference>
<reference evidence="9" key="2">
    <citation type="journal article" date="2023" name="IMA Fungus">
        <title>Comparative genomic study of the Penicillium genus elucidates a diverse pangenome and 15 lateral gene transfer events.</title>
        <authorList>
            <person name="Petersen C."/>
            <person name="Sorensen T."/>
            <person name="Nielsen M.R."/>
            <person name="Sondergaard T.E."/>
            <person name="Sorensen J.L."/>
            <person name="Fitzpatrick D.A."/>
            <person name="Frisvad J.C."/>
            <person name="Nielsen K.L."/>
        </authorList>
    </citation>
    <scope>NUCLEOTIDE SEQUENCE</scope>
    <source>
        <strain evidence="9">IBT 29864</strain>
    </source>
</reference>
<evidence type="ECO:0000313" key="9">
    <source>
        <dbReference type="EMBL" id="KAJ5381444.1"/>
    </source>
</evidence>
<dbReference type="GO" id="GO:0016705">
    <property type="term" value="F:oxidoreductase activity, acting on paired donors, with incorporation or reduction of molecular oxygen"/>
    <property type="evidence" value="ECO:0007669"/>
    <property type="project" value="InterPro"/>
</dbReference>
<dbReference type="PRINTS" id="PR00465">
    <property type="entry name" value="EP450IV"/>
</dbReference>
<dbReference type="PANTHER" id="PTHR46206:SF6">
    <property type="entry name" value="CYTOCHROME P450 MONOOXYGENASE AN1598-RELATED"/>
    <property type="match status" value="1"/>
</dbReference>
<sequence>MEEGTAKYADRPFVLPLLDPTVILPSNVIDEVKSLPETRVSIDANNKRRFFGQYTLMGTKSPELLSAIKQDLHRNVSNLLTEMMEEIRVTTDSLISLTSESPVKSLLVYESMLRYITLVTGRIIVGLPLSRNEAWVGSAINYAVESMKAGHQLRTYPVALRPWVAPFLSAVRRLKDHQSKIMTILHETVLQERLSPANSTKVDETQGRLASWLIQHYRPMSNKDVSEWNLCKDHILALFAGIHIATNAVTQVLLDLAARPEYQQQLLEEIDSATSESENNTLSLGMIAKMSKLDSFIQESLRVNPPGGVVTLMRETTAPFRPSCGPLIPKGTLIAFSNNRFDMATRTKADVDHFDAFRFDRERSSGGSKHHLLTPSPDSLTWGYGIHACPGRSFAATEIKVIVIHLLTHFHLRLKGGKERPPNQSFDFQIMPDMSAEIEFSSRTNLGNH</sequence>
<evidence type="ECO:0000313" key="10">
    <source>
        <dbReference type="Proteomes" id="UP001147782"/>
    </source>
</evidence>
<dbReference type="InterPro" id="IPR036396">
    <property type="entry name" value="Cyt_P450_sf"/>
</dbReference>
<keyword evidence="4 8" id="KW-0560">Oxidoreductase</keyword>
<dbReference type="GO" id="GO:0020037">
    <property type="term" value="F:heme binding"/>
    <property type="evidence" value="ECO:0007669"/>
    <property type="project" value="InterPro"/>
</dbReference>
<dbReference type="Proteomes" id="UP001147782">
    <property type="component" value="Unassembled WGS sequence"/>
</dbReference>
<name>A0A9W9VHY7_9EURO</name>
<accession>A0A9W9VHY7</accession>
<dbReference type="InterPro" id="IPR001128">
    <property type="entry name" value="Cyt_P450"/>
</dbReference>
<organism evidence="9 10">
    <name type="scientific">Penicillium cataractarum</name>
    <dbReference type="NCBI Taxonomy" id="2100454"/>
    <lineage>
        <taxon>Eukaryota</taxon>
        <taxon>Fungi</taxon>
        <taxon>Dikarya</taxon>
        <taxon>Ascomycota</taxon>
        <taxon>Pezizomycotina</taxon>
        <taxon>Eurotiomycetes</taxon>
        <taxon>Eurotiomycetidae</taxon>
        <taxon>Eurotiales</taxon>
        <taxon>Aspergillaceae</taxon>
        <taxon>Penicillium</taxon>
    </lineage>
</organism>
<evidence type="ECO:0000256" key="2">
    <source>
        <dbReference type="ARBA" id="ARBA00010617"/>
    </source>
</evidence>
<dbReference type="OrthoDB" id="1844152at2759"/>
<dbReference type="SUPFAM" id="SSF48264">
    <property type="entry name" value="Cytochrome P450"/>
    <property type="match status" value="1"/>
</dbReference>